<comment type="caution">
    <text evidence="2">The sequence shown here is derived from an EMBL/GenBank/DDBJ whole genome shotgun (WGS) entry which is preliminary data.</text>
</comment>
<protein>
    <submittedName>
        <fullName evidence="2">Uncharacterized protein</fullName>
    </submittedName>
</protein>
<sequence length="165" mass="18246">MFSEGLPSSEFSELDDVPPRGRGGFPLRGRGRGQPPSLFDVSFDEKMKGKFADFEQLEEPGYEDENGDAAGYPRDDMGFVESTRGRGRGAVRGRGRGYQEFSGPEDFNEYPEFENESKFAQRGRGLIRGRGAIDGGRGGEQRMGLFRPMGGGFDSDPNVRDDMPE</sequence>
<evidence type="ECO:0000313" key="3">
    <source>
        <dbReference type="Proteomes" id="UP001497497"/>
    </source>
</evidence>
<gene>
    <name evidence="2" type="ORF">GSLYS_00020765001</name>
</gene>
<name>A0AAV2IMU9_LYMST</name>
<dbReference type="AlphaFoldDB" id="A0AAV2IMU9"/>
<feature type="region of interest" description="Disordered" evidence="1">
    <location>
        <begin position="1"/>
        <end position="38"/>
    </location>
</feature>
<proteinExistence type="predicted"/>
<feature type="region of interest" description="Disordered" evidence="1">
    <location>
        <begin position="125"/>
        <end position="165"/>
    </location>
</feature>
<organism evidence="2 3">
    <name type="scientific">Lymnaea stagnalis</name>
    <name type="common">Great pond snail</name>
    <name type="synonym">Helix stagnalis</name>
    <dbReference type="NCBI Taxonomy" id="6523"/>
    <lineage>
        <taxon>Eukaryota</taxon>
        <taxon>Metazoa</taxon>
        <taxon>Spiralia</taxon>
        <taxon>Lophotrochozoa</taxon>
        <taxon>Mollusca</taxon>
        <taxon>Gastropoda</taxon>
        <taxon>Heterobranchia</taxon>
        <taxon>Euthyneura</taxon>
        <taxon>Panpulmonata</taxon>
        <taxon>Hygrophila</taxon>
        <taxon>Lymnaeoidea</taxon>
        <taxon>Lymnaeidae</taxon>
        <taxon>Lymnaea</taxon>
    </lineage>
</organism>
<feature type="compositionally biased region" description="Low complexity" evidence="1">
    <location>
        <begin position="27"/>
        <end position="36"/>
    </location>
</feature>
<dbReference type="EMBL" id="CAXITT010000979">
    <property type="protein sequence ID" value="CAL1547448.1"/>
    <property type="molecule type" value="Genomic_DNA"/>
</dbReference>
<reference evidence="2 3" key="1">
    <citation type="submission" date="2024-04" db="EMBL/GenBank/DDBJ databases">
        <authorList>
            <consortium name="Genoscope - CEA"/>
            <person name="William W."/>
        </authorList>
    </citation>
    <scope>NUCLEOTIDE SEQUENCE [LARGE SCALE GENOMIC DNA]</scope>
</reference>
<feature type="non-terminal residue" evidence="2">
    <location>
        <position position="165"/>
    </location>
</feature>
<feature type="compositionally biased region" description="Basic residues" evidence="1">
    <location>
        <begin position="85"/>
        <end position="95"/>
    </location>
</feature>
<feature type="compositionally biased region" description="Acidic residues" evidence="1">
    <location>
        <begin position="58"/>
        <end position="67"/>
    </location>
</feature>
<accession>A0AAV2IMU9</accession>
<evidence type="ECO:0000313" key="2">
    <source>
        <dbReference type="EMBL" id="CAL1547448.1"/>
    </source>
</evidence>
<feature type="region of interest" description="Disordered" evidence="1">
    <location>
        <begin position="58"/>
        <end position="111"/>
    </location>
</feature>
<dbReference type="Proteomes" id="UP001497497">
    <property type="component" value="Unassembled WGS sequence"/>
</dbReference>
<keyword evidence="3" id="KW-1185">Reference proteome</keyword>
<feature type="compositionally biased region" description="Gly residues" evidence="1">
    <location>
        <begin position="126"/>
        <end position="138"/>
    </location>
</feature>
<evidence type="ECO:0000256" key="1">
    <source>
        <dbReference type="SAM" id="MobiDB-lite"/>
    </source>
</evidence>